<name>A0ABZ2YEB4_9BACT</name>
<keyword evidence="1" id="KW-0378">Hydrolase</keyword>
<reference evidence="1 2" key="1">
    <citation type="submission" date="2023-03" db="EMBL/GenBank/DDBJ databases">
        <title>Novel Species.</title>
        <authorList>
            <person name="Ma S."/>
        </authorList>
    </citation>
    <scope>NUCLEOTIDE SEQUENCE [LARGE SCALE GENOMIC DNA]</scope>
    <source>
        <strain evidence="1 2">B11</strain>
    </source>
</reference>
<dbReference type="Proteomes" id="UP001461341">
    <property type="component" value="Chromosome"/>
</dbReference>
<sequence>MKKVVDLTKPISKESWVFPGQPQPVIFPWTRIENHGYATFALFMVEHTATHVDAPAHFLPQGKTIDEIPPECFFGKATALDLSTFPPGSTINLESFFQKMPDIEKCLQDVEIVLFKTEAEKYYPGEDYFRKAVGIGEDLAAFFAQHKIKAVGTDAPSIDFEPYLTHRLLLEKNILIYESLTNLGAVAGKRFWFYAFPLKLQGLTGSPVRAVAIIED</sequence>
<dbReference type="EC" id="3.5.-.-" evidence="1"/>
<dbReference type="PANTHER" id="PTHR31118">
    <property type="entry name" value="CYCLASE-LIKE PROTEIN 2"/>
    <property type="match status" value="1"/>
</dbReference>
<dbReference type="GO" id="GO:0016787">
    <property type="term" value="F:hydrolase activity"/>
    <property type="evidence" value="ECO:0007669"/>
    <property type="project" value="UniProtKB-KW"/>
</dbReference>
<dbReference type="Pfam" id="PF04199">
    <property type="entry name" value="Cyclase"/>
    <property type="match status" value="1"/>
</dbReference>
<dbReference type="SUPFAM" id="SSF102198">
    <property type="entry name" value="Putative cyclase"/>
    <property type="match status" value="1"/>
</dbReference>
<dbReference type="EMBL" id="CP121689">
    <property type="protein sequence ID" value="WZL76174.1"/>
    <property type="molecule type" value="Genomic_DNA"/>
</dbReference>
<gene>
    <name evidence="1" type="ORF">QBE54_00130</name>
</gene>
<evidence type="ECO:0000313" key="2">
    <source>
        <dbReference type="Proteomes" id="UP001461341"/>
    </source>
</evidence>
<dbReference type="RefSeq" id="WP_369018332.1">
    <property type="nucleotide sequence ID" value="NZ_CP121689.1"/>
</dbReference>
<proteinExistence type="predicted"/>
<accession>A0ABZ2YEB4</accession>
<dbReference type="Gene3D" id="3.50.30.50">
    <property type="entry name" value="Putative cyclase"/>
    <property type="match status" value="1"/>
</dbReference>
<evidence type="ECO:0000313" key="1">
    <source>
        <dbReference type="EMBL" id="WZL76174.1"/>
    </source>
</evidence>
<organism evidence="1 2">
    <name type="scientific">Thermatribacter velox</name>
    <dbReference type="NCBI Taxonomy" id="3039681"/>
    <lineage>
        <taxon>Bacteria</taxon>
        <taxon>Pseudomonadati</taxon>
        <taxon>Atribacterota</taxon>
        <taxon>Atribacteria</taxon>
        <taxon>Atribacterales</taxon>
        <taxon>Thermatribacteraceae</taxon>
        <taxon>Thermatribacter</taxon>
    </lineage>
</organism>
<keyword evidence="2" id="KW-1185">Reference proteome</keyword>
<dbReference type="InterPro" id="IPR037175">
    <property type="entry name" value="KFase_sf"/>
</dbReference>
<dbReference type="PANTHER" id="PTHR31118:SF12">
    <property type="entry name" value="CYCLASE-LIKE PROTEIN 2"/>
    <property type="match status" value="1"/>
</dbReference>
<dbReference type="InterPro" id="IPR007325">
    <property type="entry name" value="KFase/CYL"/>
</dbReference>
<protein>
    <submittedName>
        <fullName evidence="1">Cyclase family protein</fullName>
        <ecNumber evidence="1">3.5.-.-</ecNumber>
    </submittedName>
</protein>